<feature type="compositionally biased region" description="Acidic residues" evidence="1">
    <location>
        <begin position="123"/>
        <end position="133"/>
    </location>
</feature>
<protein>
    <recommendedName>
        <fullName evidence="2">MADF domain-containing protein</fullName>
    </recommendedName>
</protein>
<dbReference type="OrthoDB" id="125347at2759"/>
<comment type="caution">
    <text evidence="3">The sequence shown here is derived from an EMBL/GenBank/DDBJ whole genome shotgun (WGS) entry which is preliminary data.</text>
</comment>
<gene>
    <name evidence="3" type="ORF">APLA_LOCUS1155</name>
</gene>
<dbReference type="PANTHER" id="PTHR21505:SF12">
    <property type="entry name" value="MADF DOMAIN-CONTAINING PROTEIN-RELATED"/>
    <property type="match status" value="1"/>
</dbReference>
<proteinExistence type="predicted"/>
<evidence type="ECO:0000313" key="3">
    <source>
        <dbReference type="EMBL" id="CAB3222306.1"/>
    </source>
</evidence>
<name>A0A8S0YSU8_ARCPL</name>
<accession>A0A8S0YSU8</accession>
<evidence type="ECO:0000259" key="2">
    <source>
        <dbReference type="PROSITE" id="PS51029"/>
    </source>
</evidence>
<feature type="region of interest" description="Disordered" evidence="1">
    <location>
        <begin position="115"/>
        <end position="192"/>
    </location>
</feature>
<reference evidence="3 4" key="1">
    <citation type="submission" date="2020-04" db="EMBL/GenBank/DDBJ databases">
        <authorList>
            <person name="Wallbank WR R."/>
            <person name="Pardo Diaz C."/>
            <person name="Kozak K."/>
            <person name="Martin S."/>
            <person name="Jiggins C."/>
            <person name="Moest M."/>
            <person name="Warren A I."/>
            <person name="Byers J.R.P. K."/>
            <person name="Montejo-Kovacevich G."/>
            <person name="Yen C E."/>
        </authorList>
    </citation>
    <scope>NUCLEOTIDE SEQUENCE [LARGE SCALE GENOMIC DNA]</scope>
</reference>
<dbReference type="AlphaFoldDB" id="A0A8S0YSU8"/>
<dbReference type="InterPro" id="IPR006578">
    <property type="entry name" value="MADF-dom"/>
</dbReference>
<evidence type="ECO:0000313" key="4">
    <source>
        <dbReference type="Proteomes" id="UP000494256"/>
    </source>
</evidence>
<dbReference type="PANTHER" id="PTHR21505">
    <property type="entry name" value="MADF DOMAIN-CONTAINING PROTEIN-RELATED"/>
    <property type="match status" value="1"/>
</dbReference>
<organism evidence="3 4">
    <name type="scientific">Arctia plantaginis</name>
    <name type="common">Wood tiger moth</name>
    <name type="synonym">Phalaena plantaginis</name>
    <dbReference type="NCBI Taxonomy" id="874455"/>
    <lineage>
        <taxon>Eukaryota</taxon>
        <taxon>Metazoa</taxon>
        <taxon>Ecdysozoa</taxon>
        <taxon>Arthropoda</taxon>
        <taxon>Hexapoda</taxon>
        <taxon>Insecta</taxon>
        <taxon>Pterygota</taxon>
        <taxon>Neoptera</taxon>
        <taxon>Endopterygota</taxon>
        <taxon>Lepidoptera</taxon>
        <taxon>Glossata</taxon>
        <taxon>Ditrysia</taxon>
        <taxon>Noctuoidea</taxon>
        <taxon>Erebidae</taxon>
        <taxon>Arctiinae</taxon>
        <taxon>Arctia</taxon>
    </lineage>
</organism>
<dbReference type="Pfam" id="PF10545">
    <property type="entry name" value="MADF_DNA_bdg"/>
    <property type="match status" value="1"/>
</dbReference>
<feature type="compositionally biased region" description="Polar residues" evidence="1">
    <location>
        <begin position="177"/>
        <end position="188"/>
    </location>
</feature>
<dbReference type="SMART" id="SM00595">
    <property type="entry name" value="MADF"/>
    <property type="match status" value="1"/>
</dbReference>
<dbReference type="EMBL" id="CADEBD010000055">
    <property type="protein sequence ID" value="CAB3222306.1"/>
    <property type="molecule type" value="Genomic_DNA"/>
</dbReference>
<dbReference type="Proteomes" id="UP000494256">
    <property type="component" value="Unassembled WGS sequence"/>
</dbReference>
<dbReference type="PROSITE" id="PS51029">
    <property type="entry name" value="MADF"/>
    <property type="match status" value="1"/>
</dbReference>
<feature type="domain" description="MADF" evidence="2">
    <location>
        <begin position="16"/>
        <end position="115"/>
    </location>
</feature>
<sequence length="274" mass="32249">METASVDDWTEQKCLKLIREYRRKPILWDQKNRYYFRRDMKMIAWEEIGQAMKVSADKCKHKMMIVLMSSFRREKARLVKSLKNLSGDSRKDSFRLYRSAWFAFEDMAFLLDKDSERKRQENEDSDETDENGEDTSTRDRDLSLLRQGLKQSYRPAKKPRVKSDNNATEVREPDILQPQTEAGPSQTPSERDEEIVSFTTFIGNKMKKYSDTTKNAVQQAICDIIFKADQNAYESNYYNKLAIIDAVEDPLSEETFEEYVEQKPIIKINYSDSD</sequence>
<evidence type="ECO:0000256" key="1">
    <source>
        <dbReference type="SAM" id="MobiDB-lite"/>
    </source>
</evidence>